<dbReference type="AlphaFoldDB" id="A0AA41VY22"/>
<evidence type="ECO:0000313" key="2">
    <source>
        <dbReference type="Proteomes" id="UP001177140"/>
    </source>
</evidence>
<name>A0AA41VY22_PAPNU</name>
<evidence type="ECO:0000313" key="1">
    <source>
        <dbReference type="EMBL" id="MCL7049556.1"/>
    </source>
</evidence>
<dbReference type="EMBL" id="JAJJMA010317550">
    <property type="protein sequence ID" value="MCL7049556.1"/>
    <property type="molecule type" value="Genomic_DNA"/>
</dbReference>
<organism evidence="1 2">
    <name type="scientific">Papaver nudicaule</name>
    <name type="common">Iceland poppy</name>
    <dbReference type="NCBI Taxonomy" id="74823"/>
    <lineage>
        <taxon>Eukaryota</taxon>
        <taxon>Viridiplantae</taxon>
        <taxon>Streptophyta</taxon>
        <taxon>Embryophyta</taxon>
        <taxon>Tracheophyta</taxon>
        <taxon>Spermatophyta</taxon>
        <taxon>Magnoliopsida</taxon>
        <taxon>Ranunculales</taxon>
        <taxon>Papaveraceae</taxon>
        <taxon>Papaveroideae</taxon>
        <taxon>Papaver</taxon>
    </lineage>
</organism>
<keyword evidence="2" id="KW-1185">Reference proteome</keyword>
<feature type="non-terminal residue" evidence="1">
    <location>
        <position position="1"/>
    </location>
</feature>
<gene>
    <name evidence="1" type="ORF">MKW94_025324</name>
</gene>
<accession>A0AA41VY22</accession>
<comment type="caution">
    <text evidence="1">The sequence shown here is derived from an EMBL/GenBank/DDBJ whole genome shotgun (WGS) entry which is preliminary data.</text>
</comment>
<protein>
    <submittedName>
        <fullName evidence="1">Uncharacterized protein</fullName>
    </submittedName>
</protein>
<proteinExistence type="predicted"/>
<reference evidence="1" key="1">
    <citation type="submission" date="2022-03" db="EMBL/GenBank/DDBJ databases">
        <title>A functionally conserved STORR gene fusion in Papaver species that diverged 16.8 million years ago.</title>
        <authorList>
            <person name="Catania T."/>
        </authorList>
    </citation>
    <scope>NUCLEOTIDE SEQUENCE</scope>
    <source>
        <strain evidence="1">S-191538</strain>
    </source>
</reference>
<sequence>AGVRDLLEKKSLQSKDLSVVILGYVLFLHRMPVQCYENKSDVVVDLDILKELGRKCEHESDKSKEEYFERLFSFVYALRKKAMMQQELRGILESPDGIPDAFRDKCGELLEDSDWDAMIKRTKYMEKEWKKQAVQKGENVDHLLIDTIEADPINVDDPDQVKRQFTSYSDKVTKLSRDMDENLSMCVEAPKRCQSVKTLVRFLEKSCSSYFIPTDDIK</sequence>
<dbReference type="Proteomes" id="UP001177140">
    <property type="component" value="Unassembled WGS sequence"/>
</dbReference>
<feature type="non-terminal residue" evidence="1">
    <location>
        <position position="218"/>
    </location>
</feature>